<evidence type="ECO:0000256" key="1">
    <source>
        <dbReference type="SAM" id="MobiDB-lite"/>
    </source>
</evidence>
<feature type="region of interest" description="Disordered" evidence="1">
    <location>
        <begin position="716"/>
        <end position="752"/>
    </location>
</feature>
<protein>
    <submittedName>
        <fullName evidence="2">Uncharacterized protein</fullName>
    </submittedName>
</protein>
<keyword evidence="3" id="KW-1185">Reference proteome</keyword>
<organism evidence="2 3">
    <name type="scientific">Lentinula edodes</name>
    <name type="common">Shiitake mushroom</name>
    <name type="synonym">Lentinus edodes</name>
    <dbReference type="NCBI Taxonomy" id="5353"/>
    <lineage>
        <taxon>Eukaryota</taxon>
        <taxon>Fungi</taxon>
        <taxon>Dikarya</taxon>
        <taxon>Basidiomycota</taxon>
        <taxon>Agaricomycotina</taxon>
        <taxon>Agaricomycetes</taxon>
        <taxon>Agaricomycetidae</taxon>
        <taxon>Agaricales</taxon>
        <taxon>Marasmiineae</taxon>
        <taxon>Omphalotaceae</taxon>
        <taxon>Lentinula</taxon>
    </lineage>
</organism>
<evidence type="ECO:0000313" key="3">
    <source>
        <dbReference type="Proteomes" id="UP000188533"/>
    </source>
</evidence>
<comment type="caution">
    <text evidence="2">The sequence shown here is derived from an EMBL/GenBank/DDBJ whole genome shotgun (WGS) entry which is preliminary data.</text>
</comment>
<accession>A0A1Q3ELQ0</accession>
<evidence type="ECO:0000313" key="2">
    <source>
        <dbReference type="EMBL" id="GAW08116.1"/>
    </source>
</evidence>
<reference evidence="2 3" key="2">
    <citation type="submission" date="2017-02" db="EMBL/GenBank/DDBJ databases">
        <title>A genome survey and senescence transcriptome analysis in Lentinula edodes.</title>
        <authorList>
            <person name="Sakamoto Y."/>
            <person name="Nakade K."/>
            <person name="Sato S."/>
            <person name="Yoshida Y."/>
            <person name="Miyazaki K."/>
            <person name="Natsume S."/>
            <person name="Konno N."/>
        </authorList>
    </citation>
    <scope>NUCLEOTIDE SEQUENCE [LARGE SCALE GENOMIC DNA]</scope>
    <source>
        <strain evidence="2 3">NBRC 111202</strain>
    </source>
</reference>
<feature type="region of interest" description="Disordered" evidence="1">
    <location>
        <begin position="1"/>
        <end position="57"/>
    </location>
</feature>
<feature type="region of interest" description="Disordered" evidence="1">
    <location>
        <begin position="1039"/>
        <end position="1079"/>
    </location>
</feature>
<reference evidence="2 3" key="1">
    <citation type="submission" date="2016-08" db="EMBL/GenBank/DDBJ databases">
        <authorList>
            <consortium name="Lentinula edodes genome sequencing consortium"/>
            <person name="Sakamoto Y."/>
            <person name="Nakade K."/>
            <person name="Sato S."/>
            <person name="Yoshida Y."/>
            <person name="Miyazaki K."/>
            <person name="Natsume S."/>
            <person name="Konno N."/>
        </authorList>
    </citation>
    <scope>NUCLEOTIDE SEQUENCE [LARGE SCALE GENOMIC DNA]</scope>
    <source>
        <strain evidence="2 3">NBRC 111202</strain>
    </source>
</reference>
<name>A0A1Q3ELQ0_LENED</name>
<dbReference type="Proteomes" id="UP000188533">
    <property type="component" value="Unassembled WGS sequence"/>
</dbReference>
<proteinExistence type="predicted"/>
<feature type="compositionally biased region" description="Low complexity" evidence="1">
    <location>
        <begin position="128"/>
        <end position="139"/>
    </location>
</feature>
<feature type="compositionally biased region" description="Basic and acidic residues" evidence="1">
    <location>
        <begin position="730"/>
        <end position="743"/>
    </location>
</feature>
<dbReference type="EMBL" id="BDGU01000576">
    <property type="protein sequence ID" value="GAW08116.1"/>
    <property type="molecule type" value="Genomic_DNA"/>
</dbReference>
<gene>
    <name evidence="2" type="ORF">LENED_010157</name>
</gene>
<feature type="region of interest" description="Disordered" evidence="1">
    <location>
        <begin position="121"/>
        <end position="161"/>
    </location>
</feature>
<feature type="region of interest" description="Disordered" evidence="1">
    <location>
        <begin position="1310"/>
        <end position="1336"/>
    </location>
</feature>
<sequence>MSNNSRTSVSNYHPTSGAAGAMVAGQKRKEPDRHHSTGVAQGPNDEREFPPSKRRKLRDTIHHVVQSLRAKKSPKVIKNLVIPGTFRMITGPSSIPRGSNARSHDTKHAFRALQTMDLDQDMDNSTFYDSPPLSSPYDPVTKESRSILEDGNDLEEEPSSRIRDVASTALLSEGDQEYMSSASTFQNSTKRTPASSNSFSNVDPVLIDHSTYSCVDHDAPAISMSEGHYLAQANEGIMSLKTENPADIYQNPVEPDMAGNEDGKQEDRLLTNNRPSHLDPETMTTETQFPHEVFAESAISELVVGNENEEQFPNSDSYEDVYLPSAHELEAGKIEETRNPASLALSTRSYLSGLEHDTNHVFTDDDYYGSSAIREVQQEPQQEEDDWEQAQAGDCVPQKSNFTVAKSPEHGQGTEQSGPLEPWCADIERDIPAPCLSNSDVEDSSAVVDYYDSCQGQEEEEGRGEYWGEGVGEINNHQYRESGFVGFPNSEAQPQYTDIEQDIASPSLSNSNQHNSAFGYYEDLDKEQEQDREEWGQVNSPLSQDFIGFSEPNPPIAEFLDVGEGDNQFQPVGSSDYPSQSQYMEVEQEIPVLSLSNSKEESRTFSAKMVDIEASPRWYTGDTGETDNLVEDANGYYTKEYQGDDEVDHIPMHHAVLHPPSLNISPFLNVSPPPSLNVSPPSSNVPPQAENVQNVLLNTHDLHDGCPTVVIYGPDADYKGDEAGSNEGSYDEKDSMSMDHWDTNDESSGATLKTSPSAITELFAPYPKLPDHTDVSCSNDVGHEWGDSEAEAGNNQQYTTVYNTGPQQVEPSSAQSFSMSQSHSAQNFMSRSAPQDFIRSEPQHLGVFHDGVAPCGVPGTGEGRFVGENNISGGVCEPGDELYSMPSPLLPLPVTENHHVWNSPVPGPRYTSYNFDAEEGYDDHPVWLEDNNGGSDDYVGIVNNHKPHSSSLESDHTWNTPPRNFADLGYVHGDEPGDNEDWFTLQDEMSVDPGDTSFVAPLNVPLLSTAEIPVAYKNLLHHAHDYALHGNDAEFSQGWADNNRQSTDDGTRFFDPNAMLSADSRPSSNSGSDDPLFRPDVNPTIVRCSVTIEEIQEPEIYPNPLPYLGPDGPILRPISAMGQHLNAEHAQDDCYQQNPNRYFDSDDHPDLFHGTNNDSGDGNTHNNYELFNGDDDVQMYQGASGDGIDTENDTKPQQFDTANESYLRGLSPLTEIPDTPMPKTYSNEDEVLASLMGELSSLVQNGVKSISMVRLLIIKYENSIIMMINFQQSHFKSQMNDPNINIKTLEAILNRCYRYVGAVSDNASPSFARPEHDGNDQHLSADSGFSPKLYNPPTHRTEGKNYLAELVRNETGVLLGILGVDETRAEPLTPTGKFLATVSPGTIKDFGHSRHDGPTVQNFVLQLHHGRYKLGIKLLRSLLQAFSVLRRVGNYKKKDVYEAFIAHITS</sequence>
<feature type="compositionally biased region" description="Polar residues" evidence="1">
    <location>
        <begin position="1"/>
        <end position="14"/>
    </location>
</feature>